<evidence type="ECO:0000256" key="7">
    <source>
        <dbReference type="SAM" id="Phobius"/>
    </source>
</evidence>
<evidence type="ECO:0000256" key="1">
    <source>
        <dbReference type="ARBA" id="ARBA00004651"/>
    </source>
</evidence>
<comment type="similarity">
    <text evidence="2">Belongs to the concentrative nucleoside transporter (CNT) (TC 2.A.41) family.</text>
</comment>
<name>X1A4H2_9ZZZZ</name>
<dbReference type="EMBL" id="BART01007229">
    <property type="protein sequence ID" value="GAG55111.1"/>
    <property type="molecule type" value="Genomic_DNA"/>
</dbReference>
<dbReference type="Pfam" id="PF07670">
    <property type="entry name" value="Gate"/>
    <property type="match status" value="1"/>
</dbReference>
<reference evidence="11" key="1">
    <citation type="journal article" date="2014" name="Front. Microbiol.">
        <title>High frequency of phylogenetically diverse reductive dehalogenase-homologous genes in deep subseafloor sedimentary metagenomes.</title>
        <authorList>
            <person name="Kawai M."/>
            <person name="Futagami T."/>
            <person name="Toyoda A."/>
            <person name="Takaki Y."/>
            <person name="Nishi S."/>
            <person name="Hori S."/>
            <person name="Arai W."/>
            <person name="Tsubouchi T."/>
            <person name="Morono Y."/>
            <person name="Uchiyama I."/>
            <person name="Ito T."/>
            <person name="Fujiyama A."/>
            <person name="Inagaki F."/>
            <person name="Takami H."/>
        </authorList>
    </citation>
    <scope>NUCLEOTIDE SEQUENCE</scope>
    <source>
        <strain evidence="11">Expedition CK06-06</strain>
    </source>
</reference>
<dbReference type="Pfam" id="PF01773">
    <property type="entry name" value="Nucleos_tra2_N"/>
    <property type="match status" value="1"/>
</dbReference>
<dbReference type="AlphaFoldDB" id="X1A4H2"/>
<feature type="transmembrane region" description="Helical" evidence="7">
    <location>
        <begin position="330"/>
        <end position="353"/>
    </location>
</feature>
<evidence type="ECO:0000259" key="8">
    <source>
        <dbReference type="Pfam" id="PF01773"/>
    </source>
</evidence>
<gene>
    <name evidence="11" type="ORF">S01H4_16480</name>
</gene>
<feature type="domain" description="Concentrative nucleoside transporter N-terminal" evidence="8">
    <location>
        <begin position="32"/>
        <end position="104"/>
    </location>
</feature>
<feature type="transmembrane region" description="Helical" evidence="7">
    <location>
        <begin position="51"/>
        <end position="71"/>
    </location>
</feature>
<keyword evidence="5 7" id="KW-1133">Transmembrane helix</keyword>
<dbReference type="InterPro" id="IPR011642">
    <property type="entry name" value="Gate_dom"/>
</dbReference>
<evidence type="ECO:0008006" key="12">
    <source>
        <dbReference type="Google" id="ProtNLM"/>
    </source>
</evidence>
<evidence type="ECO:0000259" key="9">
    <source>
        <dbReference type="Pfam" id="PF07662"/>
    </source>
</evidence>
<comment type="subcellular location">
    <subcellularLocation>
        <location evidence="1">Cell membrane</location>
        <topology evidence="1">Multi-pass membrane protein</topology>
    </subcellularLocation>
</comment>
<comment type="caution">
    <text evidence="11">The sequence shown here is derived from an EMBL/GenBank/DDBJ whole genome shotgun (WGS) entry which is preliminary data.</text>
</comment>
<evidence type="ECO:0000256" key="3">
    <source>
        <dbReference type="ARBA" id="ARBA00022475"/>
    </source>
</evidence>
<dbReference type="GO" id="GO:0005886">
    <property type="term" value="C:plasma membrane"/>
    <property type="evidence" value="ECO:0007669"/>
    <property type="project" value="UniProtKB-SubCell"/>
</dbReference>
<protein>
    <recommendedName>
        <fullName evidence="12">Concentrative nucleoside transporter C-terminal domain-containing protein</fullName>
    </recommendedName>
</protein>
<evidence type="ECO:0000256" key="5">
    <source>
        <dbReference type="ARBA" id="ARBA00022989"/>
    </source>
</evidence>
<evidence type="ECO:0000313" key="11">
    <source>
        <dbReference type="EMBL" id="GAG55111.1"/>
    </source>
</evidence>
<proteinExistence type="inferred from homology"/>
<feature type="transmembrane region" description="Helical" evidence="7">
    <location>
        <begin position="24"/>
        <end position="44"/>
    </location>
</feature>
<dbReference type="GO" id="GO:0015293">
    <property type="term" value="F:symporter activity"/>
    <property type="evidence" value="ECO:0007669"/>
    <property type="project" value="TreeGrafter"/>
</dbReference>
<keyword evidence="3" id="KW-1003">Cell membrane</keyword>
<dbReference type="PANTHER" id="PTHR10590">
    <property type="entry name" value="SODIUM/NUCLEOSIDE COTRANSPORTER"/>
    <property type="match status" value="1"/>
</dbReference>
<feature type="domain" description="Concentrative nucleoside transporter C-terminal" evidence="9">
    <location>
        <begin position="221"/>
        <end position="441"/>
    </location>
</feature>
<evidence type="ECO:0000256" key="4">
    <source>
        <dbReference type="ARBA" id="ARBA00022692"/>
    </source>
</evidence>
<dbReference type="InterPro" id="IPR011657">
    <property type="entry name" value="CNT_C_dom"/>
</dbReference>
<sequence length="444" mass="47196">KGLVSGAMGCLSAALTTDVGVVPFWQRLISLVGLFAMVGIAWLLSKHRDRVPWRVIAWGIGLQLSFGFLVMKTDVGLRLFSILNDVVIALLGFTAQGTEFIFGDFASEKFTIAINVLPTIIFFSSLMTILYYLGIMQRLVGAFAWVMRRTMGTSGSETLSAAANSFVGQTEAPLMIAPFIRTMTTSELMAVMTGGFATVAGGVLAAYVGLLKDVFPDIAGHLIAASVMSAPAALVIAKVMWPETEKPEASEEVLPEVENPDVNVIDAAARGAYVGMKLALNVGAMLLTFIALIALTNALLGLPFELYNDWMGLQGAAAVEPLTLQQILGWIFWPFAFLIGVPVAECATVGTLLGEKLVLTEFIAYLHLYESLSEGVAQLSPRTVVIASYALCGFANFASIGVQLGGIGGIAPERRHDLARLGLRAMFGGMLASLMTAAVAGMLI</sequence>
<keyword evidence="6 7" id="KW-0472">Membrane</keyword>
<feature type="transmembrane region" description="Helical" evidence="7">
    <location>
        <begin position="188"/>
        <end position="210"/>
    </location>
</feature>
<feature type="transmembrane region" description="Helical" evidence="7">
    <location>
        <begin position="278"/>
        <end position="300"/>
    </location>
</feature>
<evidence type="ECO:0000256" key="6">
    <source>
        <dbReference type="ARBA" id="ARBA00023136"/>
    </source>
</evidence>
<keyword evidence="4 7" id="KW-0812">Transmembrane</keyword>
<dbReference type="InterPro" id="IPR008276">
    <property type="entry name" value="C_nuclsd_transpt"/>
</dbReference>
<feature type="transmembrane region" description="Helical" evidence="7">
    <location>
        <begin position="222"/>
        <end position="241"/>
    </location>
</feature>
<feature type="transmembrane region" description="Helical" evidence="7">
    <location>
        <begin position="112"/>
        <end position="133"/>
    </location>
</feature>
<dbReference type="GO" id="GO:0005337">
    <property type="term" value="F:nucleoside transmembrane transporter activity"/>
    <property type="evidence" value="ECO:0007669"/>
    <property type="project" value="InterPro"/>
</dbReference>
<dbReference type="Pfam" id="PF07662">
    <property type="entry name" value="Nucleos_tra2_C"/>
    <property type="match status" value="1"/>
</dbReference>
<evidence type="ECO:0000256" key="2">
    <source>
        <dbReference type="ARBA" id="ARBA00009033"/>
    </source>
</evidence>
<dbReference type="PANTHER" id="PTHR10590:SF4">
    <property type="entry name" value="SOLUTE CARRIER FAMILY 28 MEMBER 3"/>
    <property type="match status" value="1"/>
</dbReference>
<evidence type="ECO:0000259" key="10">
    <source>
        <dbReference type="Pfam" id="PF07670"/>
    </source>
</evidence>
<accession>X1A4H2</accession>
<dbReference type="InterPro" id="IPR002668">
    <property type="entry name" value="CNT_N_dom"/>
</dbReference>
<feature type="transmembrane region" description="Helical" evidence="7">
    <location>
        <begin position="421"/>
        <end position="443"/>
    </location>
</feature>
<organism evidence="11">
    <name type="scientific">marine sediment metagenome</name>
    <dbReference type="NCBI Taxonomy" id="412755"/>
    <lineage>
        <taxon>unclassified sequences</taxon>
        <taxon>metagenomes</taxon>
        <taxon>ecological metagenomes</taxon>
    </lineage>
</organism>
<feature type="domain" description="Nucleoside transporter/FeoB GTPase Gate" evidence="10">
    <location>
        <begin position="114"/>
        <end position="212"/>
    </location>
</feature>
<feature type="non-terminal residue" evidence="11">
    <location>
        <position position="1"/>
    </location>
</feature>